<dbReference type="InterPro" id="IPR009057">
    <property type="entry name" value="Homeodomain-like_sf"/>
</dbReference>
<name>A0A7K1SL49_9BACT</name>
<proteinExistence type="predicted"/>
<evidence type="ECO:0000256" key="1">
    <source>
        <dbReference type="ARBA" id="ARBA00023125"/>
    </source>
</evidence>
<dbReference type="PANTHER" id="PTHR30055">
    <property type="entry name" value="HTH-TYPE TRANSCRIPTIONAL REGULATOR RUTR"/>
    <property type="match status" value="1"/>
</dbReference>
<dbReference type="PANTHER" id="PTHR30055:SF222">
    <property type="entry name" value="REGULATORY PROTEIN"/>
    <property type="match status" value="1"/>
</dbReference>
<comment type="caution">
    <text evidence="4">The sequence shown here is derived from an EMBL/GenBank/DDBJ whole genome shotgun (WGS) entry which is preliminary data.</text>
</comment>
<evidence type="ECO:0000313" key="4">
    <source>
        <dbReference type="EMBL" id="MVM34542.1"/>
    </source>
</evidence>
<evidence type="ECO:0000256" key="2">
    <source>
        <dbReference type="PROSITE-ProRule" id="PRU00335"/>
    </source>
</evidence>
<evidence type="ECO:0000313" key="5">
    <source>
        <dbReference type="Proteomes" id="UP000436006"/>
    </source>
</evidence>
<dbReference type="InterPro" id="IPR054422">
    <property type="entry name" value="TetR-like_HI_0893_C"/>
</dbReference>
<dbReference type="Pfam" id="PF00440">
    <property type="entry name" value="TetR_N"/>
    <property type="match status" value="1"/>
</dbReference>
<dbReference type="PRINTS" id="PR00455">
    <property type="entry name" value="HTHTETR"/>
</dbReference>
<accession>A0A7K1SL49</accession>
<gene>
    <name evidence="4" type="ORF">GO755_31220</name>
</gene>
<sequence>MITQSTPFDKQEAILSAALRLFVEYGFHGTPTSKIASEAGVAHGTLFHYFKTKDELVITLYNSINANFRAYLSENATPATSIKDRFKNLFYYSVQWSLQYKNEFYFTQQFHFSPHFKQLGTEAEEMGQQSYLHRALYTEALQTNIFKPLPIELITSLCMSQLVGTYEYLINTNFPDDKQDEVIDKIIELTWAMFTQPEAI</sequence>
<dbReference type="Pfam" id="PF22604">
    <property type="entry name" value="TetR_HI_0893_C"/>
    <property type="match status" value="1"/>
</dbReference>
<dbReference type="Proteomes" id="UP000436006">
    <property type="component" value="Unassembled WGS sequence"/>
</dbReference>
<dbReference type="RefSeq" id="WP_157589357.1">
    <property type="nucleotide sequence ID" value="NZ_WPIN01000016.1"/>
</dbReference>
<keyword evidence="5" id="KW-1185">Reference proteome</keyword>
<protein>
    <submittedName>
        <fullName evidence="4">TetR family transcriptional regulator</fullName>
    </submittedName>
</protein>
<feature type="domain" description="HTH tetR-type" evidence="3">
    <location>
        <begin position="8"/>
        <end position="68"/>
    </location>
</feature>
<dbReference type="EMBL" id="WPIN01000016">
    <property type="protein sequence ID" value="MVM34542.1"/>
    <property type="molecule type" value="Genomic_DNA"/>
</dbReference>
<dbReference type="SUPFAM" id="SSF46689">
    <property type="entry name" value="Homeodomain-like"/>
    <property type="match status" value="1"/>
</dbReference>
<dbReference type="AlphaFoldDB" id="A0A7K1SL49"/>
<dbReference type="GO" id="GO:0003677">
    <property type="term" value="F:DNA binding"/>
    <property type="evidence" value="ECO:0007669"/>
    <property type="project" value="UniProtKB-UniRule"/>
</dbReference>
<dbReference type="Gene3D" id="1.10.357.10">
    <property type="entry name" value="Tetracycline Repressor, domain 2"/>
    <property type="match status" value="1"/>
</dbReference>
<dbReference type="InterPro" id="IPR050109">
    <property type="entry name" value="HTH-type_TetR-like_transc_reg"/>
</dbReference>
<dbReference type="PROSITE" id="PS50977">
    <property type="entry name" value="HTH_TETR_2"/>
    <property type="match status" value="1"/>
</dbReference>
<dbReference type="InterPro" id="IPR001647">
    <property type="entry name" value="HTH_TetR"/>
</dbReference>
<keyword evidence="1 2" id="KW-0238">DNA-binding</keyword>
<organism evidence="4 5">
    <name type="scientific">Spirosoma arboris</name>
    <dbReference type="NCBI Taxonomy" id="2682092"/>
    <lineage>
        <taxon>Bacteria</taxon>
        <taxon>Pseudomonadati</taxon>
        <taxon>Bacteroidota</taxon>
        <taxon>Cytophagia</taxon>
        <taxon>Cytophagales</taxon>
        <taxon>Cytophagaceae</taxon>
        <taxon>Spirosoma</taxon>
    </lineage>
</organism>
<feature type="DNA-binding region" description="H-T-H motif" evidence="2">
    <location>
        <begin position="31"/>
        <end position="50"/>
    </location>
</feature>
<reference evidence="4 5" key="1">
    <citation type="submission" date="2019-12" db="EMBL/GenBank/DDBJ databases">
        <title>Spirosoma sp. HMF4905 genome sequencing and assembly.</title>
        <authorList>
            <person name="Kang H."/>
            <person name="Cha I."/>
            <person name="Kim H."/>
            <person name="Joh K."/>
        </authorList>
    </citation>
    <scope>NUCLEOTIDE SEQUENCE [LARGE SCALE GENOMIC DNA]</scope>
    <source>
        <strain evidence="4 5">HMF4905</strain>
    </source>
</reference>
<evidence type="ECO:0000259" key="3">
    <source>
        <dbReference type="PROSITE" id="PS50977"/>
    </source>
</evidence>